<organism evidence="1">
    <name type="scientific">Anopheles triannulatus</name>
    <dbReference type="NCBI Taxonomy" id="58253"/>
    <lineage>
        <taxon>Eukaryota</taxon>
        <taxon>Metazoa</taxon>
        <taxon>Ecdysozoa</taxon>
        <taxon>Arthropoda</taxon>
        <taxon>Hexapoda</taxon>
        <taxon>Insecta</taxon>
        <taxon>Pterygota</taxon>
        <taxon>Neoptera</taxon>
        <taxon>Endopterygota</taxon>
        <taxon>Diptera</taxon>
        <taxon>Nematocera</taxon>
        <taxon>Culicoidea</taxon>
        <taxon>Culicidae</taxon>
        <taxon>Anophelinae</taxon>
        <taxon>Anopheles</taxon>
    </lineage>
</organism>
<dbReference type="AlphaFoldDB" id="A0A2M4B4J6"/>
<protein>
    <submittedName>
        <fullName evidence="1">Putative secreted protein</fullName>
    </submittedName>
</protein>
<evidence type="ECO:0000313" key="1">
    <source>
        <dbReference type="EMBL" id="MBW47912.1"/>
    </source>
</evidence>
<sequence length="80" mass="8762">MQQTVASASLLSSVLYRVVPFAFGRTMRQGRVGIIYSNLTSSFYRGHVLWLRLSKTVAVAVHALKSLLATCCSVSCPSLR</sequence>
<name>A0A2M4B4J6_9DIPT</name>
<reference evidence="1" key="1">
    <citation type="submission" date="2018-01" db="EMBL/GenBank/DDBJ databases">
        <title>An insight into the sialome of Amazonian anophelines.</title>
        <authorList>
            <person name="Ribeiro J.M."/>
            <person name="Scarpassa V."/>
            <person name="Calvo E."/>
        </authorList>
    </citation>
    <scope>NUCLEOTIDE SEQUENCE</scope>
    <source>
        <tissue evidence="1">Salivary glands</tissue>
    </source>
</reference>
<proteinExistence type="predicted"/>
<dbReference type="EMBL" id="GGFK01014591">
    <property type="protein sequence ID" value="MBW47912.1"/>
    <property type="molecule type" value="Transcribed_RNA"/>
</dbReference>
<accession>A0A2M4B4J6</accession>